<gene>
    <name evidence="3" type="ORF">BS329_01285</name>
</gene>
<dbReference type="EC" id="3.1.4.58" evidence="2"/>
<evidence type="ECO:0000313" key="3">
    <source>
        <dbReference type="EMBL" id="OLZ57337.1"/>
    </source>
</evidence>
<dbReference type="RefSeq" id="WP_076154918.1">
    <property type="nucleotide sequence ID" value="NZ_JBEZVB010000138.1"/>
</dbReference>
<dbReference type="GO" id="GO:0016874">
    <property type="term" value="F:ligase activity"/>
    <property type="evidence" value="ECO:0007669"/>
    <property type="project" value="UniProtKB-KW"/>
</dbReference>
<keyword evidence="3" id="KW-0436">Ligase</keyword>
<evidence type="ECO:0000256" key="1">
    <source>
        <dbReference type="ARBA" id="ARBA00022801"/>
    </source>
</evidence>
<dbReference type="Proteomes" id="UP000187486">
    <property type="component" value="Unassembled WGS sequence"/>
</dbReference>
<protein>
    <recommendedName>
        <fullName evidence="2">RNA 2',3'-cyclic phosphodiesterase</fullName>
        <shortName evidence="2">RNA 2',3'-CPDase</shortName>
        <ecNumber evidence="2">3.1.4.58</ecNumber>
    </recommendedName>
</protein>
<dbReference type="PANTHER" id="PTHR35561">
    <property type="entry name" value="RNA 2',3'-CYCLIC PHOSPHODIESTERASE"/>
    <property type="match status" value="1"/>
</dbReference>
<accession>A0A1R0L3P2</accession>
<dbReference type="InterPro" id="IPR009097">
    <property type="entry name" value="Cyclic_Pdiesterase"/>
</dbReference>
<dbReference type="HAMAP" id="MF_01940">
    <property type="entry name" value="RNA_CPDase"/>
    <property type="match status" value="1"/>
</dbReference>
<organism evidence="3 4">
    <name type="scientific">Amycolatopsis coloradensis</name>
    <dbReference type="NCBI Taxonomy" id="76021"/>
    <lineage>
        <taxon>Bacteria</taxon>
        <taxon>Bacillati</taxon>
        <taxon>Actinomycetota</taxon>
        <taxon>Actinomycetes</taxon>
        <taxon>Pseudonocardiales</taxon>
        <taxon>Pseudonocardiaceae</taxon>
        <taxon>Amycolatopsis</taxon>
    </lineage>
</organism>
<comment type="catalytic activity">
    <reaction evidence="2">
        <text>a 3'-end 2',3'-cyclophospho-ribonucleotide-RNA + H2O = a 3'-end 2'-phospho-ribonucleotide-RNA + H(+)</text>
        <dbReference type="Rhea" id="RHEA:11828"/>
        <dbReference type="Rhea" id="RHEA-COMP:10464"/>
        <dbReference type="Rhea" id="RHEA-COMP:17353"/>
        <dbReference type="ChEBI" id="CHEBI:15377"/>
        <dbReference type="ChEBI" id="CHEBI:15378"/>
        <dbReference type="ChEBI" id="CHEBI:83064"/>
        <dbReference type="ChEBI" id="CHEBI:173113"/>
        <dbReference type="EC" id="3.1.4.58"/>
    </reaction>
</comment>
<dbReference type="NCBIfam" id="TIGR02258">
    <property type="entry name" value="2_5_ligase"/>
    <property type="match status" value="1"/>
</dbReference>
<name>A0A1R0L3P2_9PSEU</name>
<dbReference type="PANTHER" id="PTHR35561:SF1">
    <property type="entry name" value="RNA 2',3'-CYCLIC PHOSPHODIESTERASE"/>
    <property type="match status" value="1"/>
</dbReference>
<keyword evidence="4" id="KW-1185">Reference proteome</keyword>
<comment type="caution">
    <text evidence="3">The sequence shown here is derived from an EMBL/GenBank/DDBJ whole genome shotgun (WGS) entry which is preliminary data.</text>
</comment>
<dbReference type="SUPFAM" id="SSF55144">
    <property type="entry name" value="LigT-like"/>
    <property type="match status" value="1"/>
</dbReference>
<dbReference type="EMBL" id="MQUQ01000001">
    <property type="protein sequence ID" value="OLZ57337.1"/>
    <property type="molecule type" value="Genomic_DNA"/>
</dbReference>
<evidence type="ECO:0000313" key="4">
    <source>
        <dbReference type="Proteomes" id="UP000187486"/>
    </source>
</evidence>
<dbReference type="GO" id="GO:0004113">
    <property type="term" value="F:2',3'-cyclic-nucleotide 3'-phosphodiesterase activity"/>
    <property type="evidence" value="ECO:0007669"/>
    <property type="project" value="InterPro"/>
</dbReference>
<feature type="short sequence motif" description="HXTX 2" evidence="2">
    <location>
        <begin position="108"/>
        <end position="111"/>
    </location>
</feature>
<keyword evidence="1 2" id="KW-0378">Hydrolase</keyword>
<feature type="active site" description="Proton acceptor" evidence="2">
    <location>
        <position position="108"/>
    </location>
</feature>
<dbReference type="GO" id="GO:0008664">
    <property type="term" value="F:RNA 2',3'-cyclic 3'-phosphodiesterase activity"/>
    <property type="evidence" value="ECO:0007669"/>
    <property type="project" value="UniProtKB-EC"/>
</dbReference>
<dbReference type="OrthoDB" id="9787070at2"/>
<dbReference type="AlphaFoldDB" id="A0A1R0L3P2"/>
<reference evidence="3 4" key="1">
    <citation type="submission" date="2016-01" db="EMBL/GenBank/DDBJ databases">
        <title>Amycolatopsis coloradensis genome sequencing and assembly.</title>
        <authorList>
            <person name="Mayilraj S."/>
        </authorList>
    </citation>
    <scope>NUCLEOTIDE SEQUENCE [LARGE SCALE GENOMIC DNA]</scope>
    <source>
        <strain evidence="3 4">DSM 44225</strain>
    </source>
</reference>
<dbReference type="Pfam" id="PF13563">
    <property type="entry name" value="2_5_RNA_ligase2"/>
    <property type="match status" value="1"/>
</dbReference>
<feature type="active site" description="Proton donor" evidence="2">
    <location>
        <position position="38"/>
    </location>
</feature>
<dbReference type="InterPro" id="IPR004175">
    <property type="entry name" value="RNA_CPDase"/>
</dbReference>
<dbReference type="STRING" id="76021.BS329_01285"/>
<feature type="short sequence motif" description="HXTX 1" evidence="2">
    <location>
        <begin position="38"/>
        <end position="41"/>
    </location>
</feature>
<dbReference type="Gene3D" id="3.90.1140.10">
    <property type="entry name" value="Cyclic phosphodiesterase"/>
    <property type="match status" value="1"/>
</dbReference>
<sequence length="169" mass="18627">MNLFSALVPPDDVLDEIAAALGTPEDGDLRWSRREHWHVTLGFYGEDDAEERGEWLAGRLRRAAAIDVSLEKAATFPGVLWLSVTGTGLHELATKAGAGNEGRPYVAHLTLARFPRDRPGAASAWAERLAGFTGRTWTATEAVLIRSDREQDVSHYRVIRSYELADARA</sequence>
<comment type="similarity">
    <text evidence="2">Belongs to the 2H phosphoesterase superfamily. ThpR family.</text>
</comment>
<proteinExistence type="inferred from homology"/>
<comment type="function">
    <text evidence="2">Hydrolyzes RNA 2',3'-cyclic phosphodiester to an RNA 2'-phosphomonoester.</text>
</comment>
<evidence type="ECO:0000256" key="2">
    <source>
        <dbReference type="HAMAP-Rule" id="MF_01940"/>
    </source>
</evidence>